<proteinExistence type="predicted"/>
<protein>
    <submittedName>
        <fullName evidence="1">Trichothecene 3-O-acetyltransferase</fullName>
    </submittedName>
</protein>
<organism evidence="1 2">
    <name type="scientific">Colletotrichum truncatum</name>
    <name type="common">Anthracnose fungus</name>
    <name type="synonym">Colletotrichum capsici</name>
    <dbReference type="NCBI Taxonomy" id="5467"/>
    <lineage>
        <taxon>Eukaryota</taxon>
        <taxon>Fungi</taxon>
        <taxon>Dikarya</taxon>
        <taxon>Ascomycota</taxon>
        <taxon>Pezizomycotina</taxon>
        <taxon>Sordariomycetes</taxon>
        <taxon>Hypocreomycetidae</taxon>
        <taxon>Glomerellales</taxon>
        <taxon>Glomerellaceae</taxon>
        <taxon>Colletotrichum</taxon>
        <taxon>Colletotrichum truncatum species complex</taxon>
    </lineage>
</organism>
<dbReference type="EMBL" id="VUJX02000004">
    <property type="protein sequence ID" value="KAL0938120.1"/>
    <property type="molecule type" value="Genomic_DNA"/>
</dbReference>
<accession>A0ACC3Z206</accession>
<gene>
    <name evidence="1" type="ORF">CTRU02_207851</name>
</gene>
<keyword evidence="2" id="KW-1185">Reference proteome</keyword>
<evidence type="ECO:0000313" key="2">
    <source>
        <dbReference type="Proteomes" id="UP000805649"/>
    </source>
</evidence>
<dbReference type="Proteomes" id="UP000805649">
    <property type="component" value="Unassembled WGS sequence"/>
</dbReference>
<sequence length="448" mass="49131">MDKHLDIFGQQPFFTINIQLSFCFDVPDPSLYPAITKLLASGLERLCTSFPWLASDVTNEGSGNGNSGIFTFTTPEDAHRLIVKDHRHDSSVPTMEALRLANFPMSMLDEAAIAPRKIFPDIPSPAPAFLVQANFIDAGLILTFVAQHNTMDMTGLGHVVHLFSKACHGEEFSEKEVLTGNIARRNIVPLLGNSYTPGPELDRYIVKPRVSLGAPGQPPASAPQCVWAYFFFPPESLASLKSQALESLTQSSFVSTDDALTAFLWKSISRARLYRLPSEVSSTVMRAMNVRQHLGIPSTYPGPIQSNVYSKFTLQRVVEESLSFLASNLRSALAPTHSDLGDHTRAIATFLSRAKDKSVFSFGAELDLSADVIISSWAKVNCAEIDFNLGLGFPKAVRKPRCNTVEGLTFIMPKSRDGGIMVAACLRDEDMKMLRADENFTSLGTYVG</sequence>
<reference evidence="1 2" key="1">
    <citation type="journal article" date="2020" name="Phytopathology">
        <title>Genome Sequence Resources of Colletotrichum truncatum, C. plurivorum, C. musicola, and C. sojae: Four Species Pathogenic to Soybean (Glycine max).</title>
        <authorList>
            <person name="Rogerio F."/>
            <person name="Boufleur T.R."/>
            <person name="Ciampi-Guillardi M."/>
            <person name="Sukno S.A."/>
            <person name="Thon M.R."/>
            <person name="Massola Junior N.S."/>
            <person name="Baroncelli R."/>
        </authorList>
    </citation>
    <scope>NUCLEOTIDE SEQUENCE [LARGE SCALE GENOMIC DNA]</scope>
    <source>
        <strain evidence="1 2">CMES1059</strain>
    </source>
</reference>
<name>A0ACC3Z206_COLTU</name>
<comment type="caution">
    <text evidence="1">The sequence shown here is derived from an EMBL/GenBank/DDBJ whole genome shotgun (WGS) entry which is preliminary data.</text>
</comment>
<evidence type="ECO:0000313" key="1">
    <source>
        <dbReference type="EMBL" id="KAL0938120.1"/>
    </source>
</evidence>